<gene>
    <name evidence="3" type="ordered locus">Desor_3495</name>
</gene>
<organism evidence="3 4">
    <name type="scientific">Desulfosporosinus orientis (strain ATCC 19365 / DSM 765 / NCIMB 8382 / VKM B-1628 / Singapore I)</name>
    <name type="common">Desulfotomaculum orientis</name>
    <dbReference type="NCBI Taxonomy" id="768706"/>
    <lineage>
        <taxon>Bacteria</taxon>
        <taxon>Bacillati</taxon>
        <taxon>Bacillota</taxon>
        <taxon>Clostridia</taxon>
        <taxon>Eubacteriales</taxon>
        <taxon>Desulfitobacteriaceae</taxon>
        <taxon>Desulfosporosinus</taxon>
    </lineage>
</organism>
<feature type="transmembrane region" description="Helical" evidence="1">
    <location>
        <begin position="25"/>
        <end position="46"/>
    </location>
</feature>
<reference evidence="3 4" key="2">
    <citation type="journal article" date="2012" name="J. Bacteriol.">
        <title>Complete genome sequences of Desulfosporosinus orientis DSM765T, Desulfosporosinus youngiae DSM17734T, Desulfosporosinus meridiei DSM13257T, and Desulfosporosinus acidiphilus DSM22704T.</title>
        <authorList>
            <person name="Pester M."/>
            <person name="Brambilla E."/>
            <person name="Alazard D."/>
            <person name="Rattei T."/>
            <person name="Weinmaier T."/>
            <person name="Han J."/>
            <person name="Lucas S."/>
            <person name="Lapidus A."/>
            <person name="Cheng J.F."/>
            <person name="Goodwin L."/>
            <person name="Pitluck S."/>
            <person name="Peters L."/>
            <person name="Ovchinnikova G."/>
            <person name="Teshima H."/>
            <person name="Detter J.C."/>
            <person name="Han C.S."/>
            <person name="Tapia R."/>
            <person name="Land M.L."/>
            <person name="Hauser L."/>
            <person name="Kyrpides N.C."/>
            <person name="Ivanova N.N."/>
            <person name="Pagani I."/>
            <person name="Huntmann M."/>
            <person name="Wei C.L."/>
            <person name="Davenport K.W."/>
            <person name="Daligault H."/>
            <person name="Chain P.S."/>
            <person name="Chen A."/>
            <person name="Mavromatis K."/>
            <person name="Markowitz V."/>
            <person name="Szeto E."/>
            <person name="Mikhailova N."/>
            <person name="Pati A."/>
            <person name="Wagner M."/>
            <person name="Woyke T."/>
            <person name="Ollivier B."/>
            <person name="Klenk H.P."/>
            <person name="Spring S."/>
            <person name="Loy A."/>
        </authorList>
    </citation>
    <scope>NUCLEOTIDE SEQUENCE [LARGE SCALE GENOMIC DNA]</scope>
    <source>
        <strain evidence="4">ATCC 19365 / DSM 765 / NCIMB 8382 / VKM B-1628</strain>
    </source>
</reference>
<keyword evidence="1" id="KW-0812">Transmembrane</keyword>
<keyword evidence="1" id="KW-0472">Membrane</keyword>
<dbReference type="Pfam" id="PF11868">
    <property type="entry name" value="DUF3388"/>
    <property type="match status" value="1"/>
</dbReference>
<dbReference type="PATRIC" id="fig|768706.3.peg.3521"/>
<proteinExistence type="predicted"/>
<evidence type="ECO:0000313" key="4">
    <source>
        <dbReference type="Proteomes" id="UP000006346"/>
    </source>
</evidence>
<dbReference type="SUPFAM" id="SSF55021">
    <property type="entry name" value="ACT-like"/>
    <property type="match status" value="1"/>
</dbReference>
<dbReference type="Proteomes" id="UP000006346">
    <property type="component" value="Chromosome"/>
</dbReference>
<dbReference type="RefSeq" id="WP_014185790.1">
    <property type="nucleotide sequence ID" value="NC_016584.1"/>
</dbReference>
<sequence length="261" mass="29219">MRKSPNKAENHLYLEYDIQENKPGLLGAVTTLIGMLGLNILTVTGIEEKSRGLLLESDSEGKFKALQAALTEVEAIKVTAFRRPTLLDRIALRHGRRLNMADINPPTFCFIREELGVLVDFLGDTLIEGGNQVIGLRGMPRVGKTEAAIAACVYANKRWILLSSTIIRQTIRTELLPNEPENSIFLIDGITSTTRGNDAHWSLLEKTLQIPTIKIIEHPDIFIRDGRLDVVFDYIIEIRHQADDPIHSEDISMSFTAFDLS</sequence>
<dbReference type="HOGENOM" id="CLU_1000798_0_0_9"/>
<evidence type="ECO:0000313" key="3">
    <source>
        <dbReference type="EMBL" id="AET68982.1"/>
    </source>
</evidence>
<reference evidence="4" key="1">
    <citation type="submission" date="2011-11" db="EMBL/GenBank/DDBJ databases">
        <title>Complete sequence of Desulfosporosinus orientis DSM 765.</title>
        <authorList>
            <person name="Lucas S."/>
            <person name="Han J."/>
            <person name="Lapidus A."/>
            <person name="Cheng J.-F."/>
            <person name="Goodwin L."/>
            <person name="Pitluck S."/>
            <person name="Peters L."/>
            <person name="Ovchinnikova G."/>
            <person name="Teshima H."/>
            <person name="Detter J.C."/>
            <person name="Han C."/>
            <person name="Tapia R."/>
            <person name="Land M."/>
            <person name="Hauser L."/>
            <person name="Kyrpides N."/>
            <person name="Ivanova N."/>
            <person name="Pagani I."/>
            <person name="Pester M."/>
            <person name="Spring S."/>
            <person name="Ollivier B."/>
            <person name="Rattei T."/>
            <person name="Klenk H.-P."/>
            <person name="Wagner M."/>
            <person name="Loy A."/>
            <person name="Woyke T."/>
        </authorList>
    </citation>
    <scope>NUCLEOTIDE SEQUENCE [LARGE SCALE GENOMIC DNA]</scope>
    <source>
        <strain evidence="4">ATCC 19365 / DSM 765 / NCIMB 8382 / VKM B-1628</strain>
    </source>
</reference>
<dbReference type="KEGG" id="dor:Desor_3495"/>
<dbReference type="AlphaFoldDB" id="G7WGW8"/>
<dbReference type="InterPro" id="IPR024514">
    <property type="entry name" value="DUF3388"/>
</dbReference>
<evidence type="ECO:0000259" key="2">
    <source>
        <dbReference type="Pfam" id="PF11868"/>
    </source>
</evidence>
<feature type="domain" description="DUF3388" evidence="2">
    <location>
        <begin position="78"/>
        <end position="252"/>
    </location>
</feature>
<name>G7WGW8_DESOD</name>
<dbReference type="STRING" id="768706.Desor_3495"/>
<protein>
    <submittedName>
        <fullName evidence="3">ACT domain-containing protein</fullName>
    </submittedName>
</protein>
<dbReference type="EMBL" id="CP003108">
    <property type="protein sequence ID" value="AET68982.1"/>
    <property type="molecule type" value="Genomic_DNA"/>
</dbReference>
<dbReference type="OrthoDB" id="2372367at2"/>
<keyword evidence="1" id="KW-1133">Transmembrane helix</keyword>
<dbReference type="InterPro" id="IPR045865">
    <property type="entry name" value="ACT-like_dom_sf"/>
</dbReference>
<accession>G7WGW8</accession>
<dbReference type="eggNOG" id="ENOG502Z7SI">
    <property type="taxonomic scope" value="Bacteria"/>
</dbReference>
<evidence type="ECO:0000256" key="1">
    <source>
        <dbReference type="SAM" id="Phobius"/>
    </source>
</evidence>
<keyword evidence="4" id="KW-1185">Reference proteome</keyword>